<sequence length="72" mass="8473">MSLKFHTKVLIKHTVLYINTLIKLNHRSFKMSVSLLGDVVCVKYPSQYGELACFYKLVGNQWVKYKRQTHVQ</sequence>
<evidence type="ECO:0000313" key="1">
    <source>
        <dbReference type="EMBL" id="GAA3918036.1"/>
    </source>
</evidence>
<organism evidence="1 2">
    <name type="scientific">Litoribacillus peritrichatus</name>
    <dbReference type="NCBI Taxonomy" id="718191"/>
    <lineage>
        <taxon>Bacteria</taxon>
        <taxon>Pseudomonadati</taxon>
        <taxon>Pseudomonadota</taxon>
        <taxon>Gammaproteobacteria</taxon>
        <taxon>Oceanospirillales</taxon>
        <taxon>Oceanospirillaceae</taxon>
        <taxon>Litoribacillus</taxon>
    </lineage>
</organism>
<proteinExistence type="predicted"/>
<name>A0ABP7MAF2_9GAMM</name>
<protein>
    <submittedName>
        <fullName evidence="1">Uncharacterized protein</fullName>
    </submittedName>
</protein>
<accession>A0ABP7MAF2</accession>
<comment type="caution">
    <text evidence="1">The sequence shown here is derived from an EMBL/GenBank/DDBJ whole genome shotgun (WGS) entry which is preliminary data.</text>
</comment>
<dbReference type="EMBL" id="BAABBN010000004">
    <property type="protein sequence ID" value="GAA3918036.1"/>
    <property type="molecule type" value="Genomic_DNA"/>
</dbReference>
<dbReference type="Proteomes" id="UP001501565">
    <property type="component" value="Unassembled WGS sequence"/>
</dbReference>
<gene>
    <name evidence="1" type="ORF">GCM10022277_11410</name>
</gene>
<evidence type="ECO:0000313" key="2">
    <source>
        <dbReference type="Proteomes" id="UP001501565"/>
    </source>
</evidence>
<reference evidence="2" key="1">
    <citation type="journal article" date="2019" name="Int. J. Syst. Evol. Microbiol.">
        <title>The Global Catalogue of Microorganisms (GCM) 10K type strain sequencing project: providing services to taxonomists for standard genome sequencing and annotation.</title>
        <authorList>
            <consortium name="The Broad Institute Genomics Platform"/>
            <consortium name="The Broad Institute Genome Sequencing Center for Infectious Disease"/>
            <person name="Wu L."/>
            <person name="Ma J."/>
        </authorList>
    </citation>
    <scope>NUCLEOTIDE SEQUENCE [LARGE SCALE GENOMIC DNA]</scope>
    <source>
        <strain evidence="2">JCM 17551</strain>
    </source>
</reference>
<keyword evidence="2" id="KW-1185">Reference proteome</keyword>